<dbReference type="GO" id="GO:0006355">
    <property type="term" value="P:regulation of DNA-templated transcription"/>
    <property type="evidence" value="ECO:0007669"/>
    <property type="project" value="InterPro"/>
</dbReference>
<dbReference type="InterPro" id="IPR035965">
    <property type="entry name" value="PAS-like_dom_sf"/>
</dbReference>
<evidence type="ECO:0000256" key="3">
    <source>
        <dbReference type="ARBA" id="ARBA00023163"/>
    </source>
</evidence>
<keyword evidence="1" id="KW-0805">Transcription regulation</keyword>
<dbReference type="Gene3D" id="1.10.10.10">
    <property type="entry name" value="Winged helix-like DNA-binding domain superfamily/Winged helix DNA-binding domain"/>
    <property type="match status" value="1"/>
</dbReference>
<dbReference type="PROSITE" id="PS50043">
    <property type="entry name" value="HTH_LUXR_2"/>
    <property type="match status" value="1"/>
</dbReference>
<keyword evidence="6" id="KW-1185">Reference proteome</keyword>
<evidence type="ECO:0000259" key="4">
    <source>
        <dbReference type="PROSITE" id="PS50043"/>
    </source>
</evidence>
<dbReference type="InterPro" id="IPR016032">
    <property type="entry name" value="Sig_transdc_resp-reg_C-effctor"/>
</dbReference>
<gene>
    <name evidence="5" type="ORF">GCM10011534_34720</name>
</gene>
<dbReference type="CDD" id="cd00130">
    <property type="entry name" value="PAS"/>
    <property type="match status" value="1"/>
</dbReference>
<keyword evidence="3" id="KW-0804">Transcription</keyword>
<dbReference type="PANTHER" id="PTHR44688">
    <property type="entry name" value="DNA-BINDING TRANSCRIPTIONAL ACTIVATOR DEVR_DOSR"/>
    <property type="match status" value="1"/>
</dbReference>
<dbReference type="EMBL" id="BMLF01000002">
    <property type="protein sequence ID" value="GGM09756.1"/>
    <property type="molecule type" value="Genomic_DNA"/>
</dbReference>
<reference evidence="5" key="2">
    <citation type="submission" date="2020-09" db="EMBL/GenBank/DDBJ databases">
        <authorList>
            <person name="Sun Q."/>
            <person name="Zhou Y."/>
        </authorList>
    </citation>
    <scope>NUCLEOTIDE SEQUENCE</scope>
    <source>
        <strain evidence="5">CGMCC 1.6293</strain>
    </source>
</reference>
<dbReference type="PROSITE" id="PS00622">
    <property type="entry name" value="HTH_LUXR_1"/>
    <property type="match status" value="1"/>
</dbReference>
<evidence type="ECO:0000256" key="1">
    <source>
        <dbReference type="ARBA" id="ARBA00023015"/>
    </source>
</evidence>
<dbReference type="Proteomes" id="UP000649829">
    <property type="component" value="Unassembled WGS sequence"/>
</dbReference>
<evidence type="ECO:0000313" key="5">
    <source>
        <dbReference type="EMBL" id="GGM09756.1"/>
    </source>
</evidence>
<dbReference type="GO" id="GO:0003677">
    <property type="term" value="F:DNA binding"/>
    <property type="evidence" value="ECO:0007669"/>
    <property type="project" value="UniProtKB-KW"/>
</dbReference>
<evidence type="ECO:0000313" key="6">
    <source>
        <dbReference type="Proteomes" id="UP000649829"/>
    </source>
</evidence>
<proteinExistence type="predicted"/>
<organism evidence="5 6">
    <name type="scientific">Pseudooceanicola nanhaiensis</name>
    <dbReference type="NCBI Taxonomy" id="375761"/>
    <lineage>
        <taxon>Bacteria</taxon>
        <taxon>Pseudomonadati</taxon>
        <taxon>Pseudomonadota</taxon>
        <taxon>Alphaproteobacteria</taxon>
        <taxon>Rhodobacterales</taxon>
        <taxon>Paracoccaceae</taxon>
        <taxon>Pseudooceanicola</taxon>
    </lineage>
</organism>
<sequence>MDETDLLLMAFQEAPVGIVLTEDRTIRACNATFARLFGHPESALIGQSFRLLYETEREFEEIRDIGLAPLRDSGTYSDERLIRRIDGTRLWVRFRARTLTPETPLARLVMSFAPLPRPAAATVALTPRERDVVSGLAHGRTSKEIARHLGLSPRTIEDVRARLLRKFEVRNVTELLTRLTGPGISG</sequence>
<accession>A0A917WJK3</accession>
<dbReference type="Pfam" id="PF00989">
    <property type="entry name" value="PAS"/>
    <property type="match status" value="1"/>
</dbReference>
<dbReference type="InterPro" id="IPR036388">
    <property type="entry name" value="WH-like_DNA-bd_sf"/>
</dbReference>
<name>A0A917WJK3_9RHOB</name>
<dbReference type="PRINTS" id="PR00038">
    <property type="entry name" value="HTHLUXR"/>
</dbReference>
<dbReference type="InterPro" id="IPR013767">
    <property type="entry name" value="PAS_fold"/>
</dbReference>
<dbReference type="NCBIfam" id="TIGR00229">
    <property type="entry name" value="sensory_box"/>
    <property type="match status" value="1"/>
</dbReference>
<dbReference type="Pfam" id="PF00196">
    <property type="entry name" value="GerE"/>
    <property type="match status" value="1"/>
</dbReference>
<dbReference type="RefSeq" id="WP_028286771.1">
    <property type="nucleotide sequence ID" value="NZ_BMLF01000002.1"/>
</dbReference>
<dbReference type="AlphaFoldDB" id="A0A917WJK3"/>
<reference evidence="5" key="1">
    <citation type="journal article" date="2014" name="Int. J. Syst. Evol. Microbiol.">
        <title>Complete genome sequence of Corynebacterium casei LMG S-19264T (=DSM 44701T), isolated from a smear-ripened cheese.</title>
        <authorList>
            <consortium name="US DOE Joint Genome Institute (JGI-PGF)"/>
            <person name="Walter F."/>
            <person name="Albersmeier A."/>
            <person name="Kalinowski J."/>
            <person name="Ruckert C."/>
        </authorList>
    </citation>
    <scope>NUCLEOTIDE SEQUENCE</scope>
    <source>
        <strain evidence="5">CGMCC 1.6293</strain>
    </source>
</reference>
<dbReference type="InterPro" id="IPR000014">
    <property type="entry name" value="PAS"/>
</dbReference>
<feature type="domain" description="HTH luxR-type" evidence="4">
    <location>
        <begin position="118"/>
        <end position="183"/>
    </location>
</feature>
<evidence type="ECO:0000256" key="2">
    <source>
        <dbReference type="ARBA" id="ARBA00023125"/>
    </source>
</evidence>
<dbReference type="SMART" id="SM00421">
    <property type="entry name" value="HTH_LUXR"/>
    <property type="match status" value="1"/>
</dbReference>
<dbReference type="SUPFAM" id="SSF46894">
    <property type="entry name" value="C-terminal effector domain of the bipartite response regulators"/>
    <property type="match status" value="1"/>
</dbReference>
<comment type="caution">
    <text evidence="5">The sequence shown here is derived from an EMBL/GenBank/DDBJ whole genome shotgun (WGS) entry which is preliminary data.</text>
</comment>
<dbReference type="SMART" id="SM00091">
    <property type="entry name" value="PAS"/>
    <property type="match status" value="1"/>
</dbReference>
<dbReference type="CDD" id="cd06170">
    <property type="entry name" value="LuxR_C_like"/>
    <property type="match status" value="1"/>
</dbReference>
<dbReference type="PANTHER" id="PTHR44688:SF16">
    <property type="entry name" value="DNA-BINDING TRANSCRIPTIONAL ACTIVATOR DEVR_DOSR"/>
    <property type="match status" value="1"/>
</dbReference>
<protein>
    <submittedName>
        <fullName evidence="5">LuxR family transcriptional regulator</fullName>
    </submittedName>
</protein>
<dbReference type="InterPro" id="IPR000792">
    <property type="entry name" value="Tscrpt_reg_LuxR_C"/>
</dbReference>
<dbReference type="SUPFAM" id="SSF55785">
    <property type="entry name" value="PYP-like sensor domain (PAS domain)"/>
    <property type="match status" value="1"/>
</dbReference>
<keyword evidence="2" id="KW-0238">DNA-binding</keyword>
<dbReference type="Gene3D" id="3.30.450.20">
    <property type="entry name" value="PAS domain"/>
    <property type="match status" value="1"/>
</dbReference>